<organism evidence="1 2">
    <name type="scientific">Aquisalibacillus elongatus</name>
    <dbReference type="NCBI Taxonomy" id="485577"/>
    <lineage>
        <taxon>Bacteria</taxon>
        <taxon>Bacillati</taxon>
        <taxon>Bacillota</taxon>
        <taxon>Bacilli</taxon>
        <taxon>Bacillales</taxon>
        <taxon>Bacillaceae</taxon>
        <taxon>Aquisalibacillus</taxon>
    </lineage>
</organism>
<gene>
    <name evidence="1" type="ORF">EDC24_2227</name>
</gene>
<comment type="caution">
    <text evidence="1">The sequence shown here is derived from an EMBL/GenBank/DDBJ whole genome shotgun (WGS) entry which is preliminary data.</text>
</comment>
<dbReference type="OrthoDB" id="1650483at2"/>
<reference evidence="1 2" key="1">
    <citation type="submission" date="2018-11" db="EMBL/GenBank/DDBJ databases">
        <title>Genomic Encyclopedia of Type Strains, Phase IV (KMG-IV): sequencing the most valuable type-strain genomes for metagenomic binning, comparative biology and taxonomic classification.</title>
        <authorList>
            <person name="Goeker M."/>
        </authorList>
    </citation>
    <scope>NUCLEOTIDE SEQUENCE [LARGE SCALE GENOMIC DNA]</scope>
    <source>
        <strain evidence="1 2">DSM 18090</strain>
    </source>
</reference>
<protein>
    <submittedName>
        <fullName evidence="1">Uncharacterized protein</fullName>
    </submittedName>
</protein>
<dbReference type="PROSITE" id="PS51257">
    <property type="entry name" value="PROKAR_LIPOPROTEIN"/>
    <property type="match status" value="1"/>
</dbReference>
<dbReference type="AlphaFoldDB" id="A0A3N5B4A5"/>
<dbReference type="RefSeq" id="WP_124222480.1">
    <property type="nucleotide sequence ID" value="NZ_RKRF01000010.1"/>
</dbReference>
<proteinExistence type="predicted"/>
<evidence type="ECO:0000313" key="2">
    <source>
        <dbReference type="Proteomes" id="UP000276443"/>
    </source>
</evidence>
<sequence>MKRFQLIGYFVLFAILAACNQGETPEEKAYVDNFEIIGEEKEQLLEISDTIYNSVDRNNEEAETVSSKIPDAHDYLTVNEGRYTIAGYGAGNVYIHDSEDELLIHDVLGPNGVESLTVDLSEDHTIKVDGFENISVMPAEDDLQENMLASGIWEVGLDIDEGTYEAVGQGGSGYLQIFSQDGNDRVYEVVDGPYVSTNPTVELREGEKVKITSIPLIQFQ</sequence>
<dbReference type="Proteomes" id="UP000276443">
    <property type="component" value="Unassembled WGS sequence"/>
</dbReference>
<accession>A0A3N5B4A5</accession>
<dbReference type="EMBL" id="RKRF01000010">
    <property type="protein sequence ID" value="RPF52234.1"/>
    <property type="molecule type" value="Genomic_DNA"/>
</dbReference>
<name>A0A3N5B4A5_9BACI</name>
<evidence type="ECO:0000313" key="1">
    <source>
        <dbReference type="EMBL" id="RPF52234.1"/>
    </source>
</evidence>
<keyword evidence="2" id="KW-1185">Reference proteome</keyword>